<dbReference type="RefSeq" id="XP_011501531.1">
    <property type="nucleotide sequence ID" value="XM_011503229.1"/>
</dbReference>
<keyword evidence="2" id="KW-1185">Reference proteome</keyword>
<proteinExistence type="predicted"/>
<evidence type="ECO:0000256" key="1">
    <source>
        <dbReference type="SAM" id="Phobius"/>
    </source>
</evidence>
<name>A0AAJ6YNZ2_9HYME</name>
<keyword evidence="1" id="KW-0472">Membrane</keyword>
<dbReference type="KEGG" id="csol:105365134"/>
<dbReference type="Proteomes" id="UP000695007">
    <property type="component" value="Unplaced"/>
</dbReference>
<dbReference type="GeneID" id="105365134"/>
<gene>
    <name evidence="3" type="primary">LOC105365134</name>
</gene>
<sequence length="115" mass="13370">RKVDSQLAVVNNTIIGNPKDSFNRRFDQPRNYYNSVPTAPFIQAFDPISVLASLAFLAFLLQSFAALFDRTRSLIPTIINSRQANYEYEERVADVEKIVLRALKDYVRNYFCWNE</sequence>
<reference evidence="3" key="1">
    <citation type="submission" date="2025-08" db="UniProtKB">
        <authorList>
            <consortium name="RefSeq"/>
        </authorList>
    </citation>
    <scope>IDENTIFICATION</scope>
</reference>
<feature type="non-terminal residue" evidence="3">
    <location>
        <position position="1"/>
    </location>
</feature>
<protein>
    <submittedName>
        <fullName evidence="3">Uncharacterized protein LOC105365134</fullName>
    </submittedName>
</protein>
<organism evidence="2 3">
    <name type="scientific">Ceratosolen solmsi marchali</name>
    <dbReference type="NCBI Taxonomy" id="326594"/>
    <lineage>
        <taxon>Eukaryota</taxon>
        <taxon>Metazoa</taxon>
        <taxon>Ecdysozoa</taxon>
        <taxon>Arthropoda</taxon>
        <taxon>Hexapoda</taxon>
        <taxon>Insecta</taxon>
        <taxon>Pterygota</taxon>
        <taxon>Neoptera</taxon>
        <taxon>Endopterygota</taxon>
        <taxon>Hymenoptera</taxon>
        <taxon>Apocrita</taxon>
        <taxon>Proctotrupomorpha</taxon>
        <taxon>Chalcidoidea</taxon>
        <taxon>Agaonidae</taxon>
        <taxon>Agaoninae</taxon>
        <taxon>Ceratosolen</taxon>
    </lineage>
</organism>
<accession>A0AAJ6YNZ2</accession>
<evidence type="ECO:0000313" key="3">
    <source>
        <dbReference type="RefSeq" id="XP_011501531.1"/>
    </source>
</evidence>
<keyword evidence="1" id="KW-0812">Transmembrane</keyword>
<feature type="transmembrane region" description="Helical" evidence="1">
    <location>
        <begin position="48"/>
        <end position="68"/>
    </location>
</feature>
<evidence type="ECO:0000313" key="2">
    <source>
        <dbReference type="Proteomes" id="UP000695007"/>
    </source>
</evidence>
<dbReference type="AlphaFoldDB" id="A0AAJ6YNZ2"/>
<keyword evidence="1" id="KW-1133">Transmembrane helix</keyword>